<protein>
    <recommendedName>
        <fullName evidence="6">Helitron helicase-like domain-containing protein</fullName>
    </recommendedName>
</protein>
<evidence type="ECO:0000256" key="1">
    <source>
        <dbReference type="SAM" id="MobiDB-lite"/>
    </source>
</evidence>
<dbReference type="InterPro" id="IPR025476">
    <property type="entry name" value="Helitron_helicase-like"/>
</dbReference>
<dbReference type="InterPro" id="IPR046700">
    <property type="entry name" value="DUF6570"/>
</dbReference>
<organism evidence="4 5">
    <name type="scientific">Obba rivulosa</name>
    <dbReference type="NCBI Taxonomy" id="1052685"/>
    <lineage>
        <taxon>Eukaryota</taxon>
        <taxon>Fungi</taxon>
        <taxon>Dikarya</taxon>
        <taxon>Basidiomycota</taxon>
        <taxon>Agaricomycotina</taxon>
        <taxon>Agaricomycetes</taxon>
        <taxon>Polyporales</taxon>
        <taxon>Gelatoporiaceae</taxon>
        <taxon>Obba</taxon>
    </lineage>
</organism>
<proteinExistence type="predicted"/>
<feature type="region of interest" description="Disordered" evidence="1">
    <location>
        <begin position="57"/>
        <end position="112"/>
    </location>
</feature>
<evidence type="ECO:0000313" key="5">
    <source>
        <dbReference type="Proteomes" id="UP000250043"/>
    </source>
</evidence>
<evidence type="ECO:0000259" key="2">
    <source>
        <dbReference type="Pfam" id="PF14214"/>
    </source>
</evidence>
<reference evidence="4 5" key="1">
    <citation type="submission" date="2016-07" db="EMBL/GenBank/DDBJ databases">
        <title>Draft genome of the white-rot fungus Obba rivulosa 3A-2.</title>
        <authorList>
            <consortium name="DOE Joint Genome Institute"/>
            <person name="Miettinen O."/>
            <person name="Riley R."/>
            <person name="Acob R."/>
            <person name="Barry K."/>
            <person name="Cullen D."/>
            <person name="De Vries R."/>
            <person name="Hainaut M."/>
            <person name="Hatakka A."/>
            <person name="Henrissat B."/>
            <person name="Hilden K."/>
            <person name="Kuo R."/>
            <person name="Labutti K."/>
            <person name="Lipzen A."/>
            <person name="Makela M.R."/>
            <person name="Sandor L."/>
            <person name="Spatafora J.W."/>
            <person name="Grigoriev I.V."/>
            <person name="Hibbett D.S."/>
        </authorList>
    </citation>
    <scope>NUCLEOTIDE SEQUENCE [LARGE SCALE GENOMIC DNA]</scope>
    <source>
        <strain evidence="4 5">3A-2</strain>
    </source>
</reference>
<feature type="domain" description="Helitron helicase-like" evidence="2">
    <location>
        <begin position="535"/>
        <end position="757"/>
    </location>
</feature>
<dbReference type="Pfam" id="PF20209">
    <property type="entry name" value="DUF6570"/>
    <property type="match status" value="1"/>
</dbReference>
<gene>
    <name evidence="4" type="ORF">OBBRIDRAFT_837649</name>
</gene>
<feature type="region of interest" description="Disordered" evidence="1">
    <location>
        <begin position="474"/>
        <end position="501"/>
    </location>
</feature>
<dbReference type="Proteomes" id="UP000250043">
    <property type="component" value="Unassembled WGS sequence"/>
</dbReference>
<dbReference type="EMBL" id="KV722498">
    <property type="protein sequence ID" value="OCH87122.1"/>
    <property type="molecule type" value="Genomic_DNA"/>
</dbReference>
<evidence type="ECO:0000259" key="3">
    <source>
        <dbReference type="Pfam" id="PF20209"/>
    </source>
</evidence>
<dbReference type="OrthoDB" id="2801422at2759"/>
<keyword evidence="5" id="KW-1185">Reference proteome</keyword>
<evidence type="ECO:0000313" key="4">
    <source>
        <dbReference type="EMBL" id="OCH87122.1"/>
    </source>
</evidence>
<feature type="domain" description="DUF6570" evidence="3">
    <location>
        <begin position="218"/>
        <end position="364"/>
    </location>
</feature>
<sequence length="839" mass="94425">MDSPTNALATLSVKEILLRVKGILTISRHCRSHKEALIDYVVTHAPQETLSMLQELSQHRRQEKNTNVVSRATDRKRKRNDAQNSRRTARRLEDPEVEDDNMVPSPVSNSPLSDFLEVPSSTNITACYHAFREATSNESVQLFVCAVCGREAGVEDGVMRMSLDELPNSLRLVPQQPHPAHDLVDGKLLEPKGVEYAGPTTFVTVCQECLSALKKNSQQPPKYSLANGLWVGKVPWHLQVLTIPEQMLIALLYPRVYVFKLFPKQVGSGRDPSTLQRAMRGNVSTYELNIEGVASMVQGKLMPRPPAILASIISVTFIGIGQLPHKWLRTTFRVRRQFVHEALQWLKENNWKYYGDIEIDSQRICDLPEDDIPLEIMNVTRQSTDTGLVAQESEGYVPLEELEENVSEEHSDSDGDKDGGELAESSAGQGHDDNPDVIPLQISGSIDTDLSALSANELMIWGLANLWQQGQEGGYSVRHSRRPVNDFGRPKPSSEQSEIDSTEENFFKKVFPCLFPYGCGGIEATRPVPVEFREHIKWTLRYYDGHFRKHETYAFAAFGISQRRQALASARVQMKRKNFEADAQVLSTITLEKLQQAAKEEEANISTSDPAIQLLRQHIHAIAGRVQGSDQGRYQLRSQIWATSIAMNPPSLWITINPSDLHDPIAQIFAGEQIDLDAFSKTVGPDKEQRARNIAADPYAAAHFFHYMIRTLLTTIFGVEMTSFRVKSHQGVFGRVSAYFGTVESQARGSLHLHMLVWLRGAPTSQEMHELLQQDAFRERVKAFICANLRAYLPGLESKQDISKVLNESDIAYSRPPDPSSADYEQKLLDFERRLARSQ</sequence>
<feature type="region of interest" description="Disordered" evidence="1">
    <location>
        <begin position="403"/>
        <end position="440"/>
    </location>
</feature>
<name>A0A8E2AS32_9APHY</name>
<evidence type="ECO:0008006" key="6">
    <source>
        <dbReference type="Google" id="ProtNLM"/>
    </source>
</evidence>
<dbReference type="Pfam" id="PF14214">
    <property type="entry name" value="Helitron_like_N"/>
    <property type="match status" value="1"/>
</dbReference>
<dbReference type="AlphaFoldDB" id="A0A8E2AS32"/>
<accession>A0A8E2AS32</accession>
<feature type="compositionally biased region" description="Basic and acidic residues" evidence="1">
    <location>
        <begin position="407"/>
        <end position="420"/>
    </location>
</feature>